<dbReference type="EMBL" id="AFNT02000015">
    <property type="protein sequence ID" value="ERJ06432.1"/>
    <property type="molecule type" value="Genomic_DNA"/>
</dbReference>
<feature type="compositionally biased region" description="Basic and acidic residues" evidence="1">
    <location>
        <begin position="529"/>
        <end position="543"/>
    </location>
</feature>
<name>F7PFL2_9EURY</name>
<dbReference type="EMBL" id="HF571520">
    <property type="protein sequence ID" value="CCQ34328.1"/>
    <property type="molecule type" value="Genomic_DNA"/>
</dbReference>
<evidence type="ECO:0000313" key="3">
    <source>
        <dbReference type="EMBL" id="ERJ06432.1"/>
    </source>
</evidence>
<dbReference type="STRING" id="1033806.HTIA_2216"/>
<evidence type="ECO:0000313" key="2">
    <source>
        <dbReference type="EMBL" id="CCQ34328.1"/>
    </source>
</evidence>
<protein>
    <submittedName>
        <fullName evidence="3">Uncharacterized protein</fullName>
    </submittedName>
</protein>
<feature type="compositionally biased region" description="Acidic residues" evidence="1">
    <location>
        <begin position="519"/>
        <end position="528"/>
    </location>
</feature>
<feature type="compositionally biased region" description="Basic and acidic residues" evidence="1">
    <location>
        <begin position="505"/>
        <end position="515"/>
    </location>
</feature>
<keyword evidence="5" id="KW-1185">Reference proteome</keyword>
<dbReference type="OrthoDB" id="240669at2157"/>
<dbReference type="InterPro" id="IPR036388">
    <property type="entry name" value="WH-like_DNA-bd_sf"/>
</dbReference>
<dbReference type="eggNOG" id="arCOG06319">
    <property type="taxonomic scope" value="Archaea"/>
</dbReference>
<dbReference type="Proteomes" id="UP000015381">
    <property type="component" value="Chromosome I"/>
</dbReference>
<dbReference type="AlphaFoldDB" id="F7PFL2"/>
<dbReference type="Proteomes" id="UP000003861">
    <property type="component" value="Unassembled WGS sequence"/>
</dbReference>
<dbReference type="InterPro" id="IPR036390">
    <property type="entry name" value="WH_DNA-bd_sf"/>
</dbReference>
<dbReference type="RefSeq" id="WP_008523816.1">
    <property type="nucleotide sequence ID" value="NC_021921.1"/>
</dbReference>
<evidence type="ECO:0000313" key="4">
    <source>
        <dbReference type="Proteomes" id="UP000003861"/>
    </source>
</evidence>
<dbReference type="SUPFAM" id="SSF46785">
    <property type="entry name" value="Winged helix' DNA-binding domain"/>
    <property type="match status" value="1"/>
</dbReference>
<dbReference type="KEGG" id="hti:HTIA_2216"/>
<proteinExistence type="predicted"/>
<reference evidence="3 4" key="1">
    <citation type="journal article" date="2011" name="J. Bacteriol.">
        <title>Genome sequence of Halorhabdus tiamatea, the first archaeon isolated from a deep-sea anoxic brine lake.</title>
        <authorList>
            <person name="Antunes A."/>
            <person name="Alam I."/>
            <person name="Bajic V.B."/>
            <person name="Stingl U."/>
        </authorList>
    </citation>
    <scope>NUCLEOTIDE SEQUENCE [LARGE SCALE GENOMIC DNA]</scope>
    <source>
        <strain evidence="3 4">SARL4B</strain>
    </source>
</reference>
<sequence length="584" mass="66470">MSRASSTPGSTQDIGPAGQTTLATEGDEPPACAAGTYDELDYPDPIAHGQGVEVVINDHTDDREDSAYKRLWRAWREHVGEPDNEPYVLLEDVHERVDWLHDDFPAHLVLKSKGWKVGERAGDDGVEGQRYEYSLQVARYDPEADVADPAAAIDDGLRTPVSFQSWIQPQNEALVHKDGNPLICQYGEGTKFRTQTTYAEADEALVRTIQIVTLAMAALDRESPAWETMNRDSWRVWKGEVHHRIPSEMMSAVVSRLRSMRTLIEFGGSGDADGGGRYRNGAAVEERVVSDMFDRIGFAGFAAREGYKLGLKVYRVAGTPRDSRLAEPKLEAFFAGTDDGTKLPHVDEWLALRATLRQLVNTVAIRSGIEHYRLQPDDYYQPDEREMIETVVPTGWRQAMQEANEERERRILKTCYSSLTKARWDVLWVVATQDGATYDQLVEATGYSRDYVREIVREFEEEDVLRRTTYPRLVVFHNEELRLNSREKLQEVHPDRDLQDIREAAEERREQRREQQAQADEDSEAPDGNDDRDQAASDEQADRDRWVRVDQLVYSAADIGRYLERGDIDATDAKIRVDGYDWIG</sequence>
<organism evidence="3 4">
    <name type="scientific">Halorhabdus tiamatea SARL4B</name>
    <dbReference type="NCBI Taxonomy" id="1033806"/>
    <lineage>
        <taxon>Archaea</taxon>
        <taxon>Methanobacteriati</taxon>
        <taxon>Methanobacteriota</taxon>
        <taxon>Stenosarchaea group</taxon>
        <taxon>Halobacteria</taxon>
        <taxon>Halobacteriales</taxon>
        <taxon>Haloarculaceae</taxon>
        <taxon>Halorhabdus</taxon>
    </lineage>
</organism>
<accession>F7PFL2</accession>
<reference evidence="2 5" key="3">
    <citation type="journal article" date="2014" name="Environ. Microbiol.">
        <title>Halorhabdus tiamatea: proteogenomics and glycosidase activity measurements identify the first cultivated euryarchaeon from a deep-sea anoxic brine lake as potential polysaccharide degrader.</title>
        <authorList>
            <person name="Werner J."/>
            <person name="Ferrer M."/>
            <person name="Michel G."/>
            <person name="Mann A.J."/>
            <person name="Huang S."/>
            <person name="Juarez S."/>
            <person name="Ciordia S."/>
            <person name="Albar J.P."/>
            <person name="Alcaide M."/>
            <person name="La Cono V."/>
            <person name="Yakimov M.M."/>
            <person name="Antunes A."/>
            <person name="Taborda M."/>
            <person name="Da Costa M.S."/>
            <person name="Amann R.I."/>
            <person name="Gloeckner F.O."/>
            <person name="Golyshina O.V."/>
            <person name="Golyshin P.N."/>
            <person name="Teeling H."/>
        </authorList>
    </citation>
    <scope>NUCLEOTIDE SEQUENCE [LARGE SCALE GENOMIC DNA]</scope>
    <source>
        <strain evidence="5">SARL4B</strain>
        <strain evidence="2">Type strain: SARL4B</strain>
    </source>
</reference>
<gene>
    <name evidence="3" type="ORF">HLRTI_001511</name>
    <name evidence="2" type="ORF">HTIA_2216</name>
</gene>
<reference evidence="3 4" key="2">
    <citation type="journal article" date="2013" name="PLoS ONE">
        <title>INDIGO - INtegrated Data Warehouse of MIcrobial GenOmes with Examples from the Red Sea Extremophiles.</title>
        <authorList>
            <person name="Alam I."/>
            <person name="Antunes A."/>
            <person name="Kamau A.A."/>
            <person name="Ba Alawi W."/>
            <person name="Kalkatawi M."/>
            <person name="Stingl U."/>
            <person name="Bajic V.B."/>
        </authorList>
    </citation>
    <scope>NUCLEOTIDE SEQUENCE [LARGE SCALE GENOMIC DNA]</scope>
    <source>
        <strain evidence="3 4">SARL4B</strain>
    </source>
</reference>
<feature type="compositionally biased region" description="Polar residues" evidence="1">
    <location>
        <begin position="1"/>
        <end position="23"/>
    </location>
</feature>
<feature type="region of interest" description="Disordered" evidence="1">
    <location>
        <begin position="505"/>
        <end position="543"/>
    </location>
</feature>
<dbReference type="Gene3D" id="1.10.10.10">
    <property type="entry name" value="Winged helix-like DNA-binding domain superfamily/Winged helix DNA-binding domain"/>
    <property type="match status" value="1"/>
</dbReference>
<evidence type="ECO:0000313" key="5">
    <source>
        <dbReference type="Proteomes" id="UP000015381"/>
    </source>
</evidence>
<evidence type="ECO:0000256" key="1">
    <source>
        <dbReference type="SAM" id="MobiDB-lite"/>
    </source>
</evidence>
<dbReference type="GeneID" id="23799236"/>
<dbReference type="HOGENOM" id="CLU_466630_0_0_2"/>
<feature type="region of interest" description="Disordered" evidence="1">
    <location>
        <begin position="1"/>
        <end position="44"/>
    </location>
</feature>